<feature type="compositionally biased region" description="Basic and acidic residues" evidence="1">
    <location>
        <begin position="307"/>
        <end position="344"/>
    </location>
</feature>
<dbReference type="OrthoDB" id="9837025at2"/>
<feature type="compositionally biased region" description="Basic and acidic residues" evidence="1">
    <location>
        <begin position="276"/>
        <end position="299"/>
    </location>
</feature>
<dbReference type="EMBL" id="VLPL01000007">
    <property type="protein sequence ID" value="TSJ41532.1"/>
    <property type="molecule type" value="Genomic_DNA"/>
</dbReference>
<feature type="compositionally biased region" description="Polar residues" evidence="1">
    <location>
        <begin position="135"/>
        <end position="148"/>
    </location>
</feature>
<feature type="region of interest" description="Disordered" evidence="1">
    <location>
        <begin position="121"/>
        <end position="154"/>
    </location>
</feature>
<feature type="compositionally biased region" description="Basic and acidic residues" evidence="1">
    <location>
        <begin position="78"/>
        <end position="97"/>
    </location>
</feature>
<proteinExistence type="predicted"/>
<reference evidence="2 3" key="1">
    <citation type="submission" date="2019-07" db="EMBL/GenBank/DDBJ databases">
        <authorList>
            <person name="Huq M.A."/>
        </authorList>
    </citation>
    <scope>NUCLEOTIDE SEQUENCE [LARGE SCALE GENOMIC DNA]</scope>
    <source>
        <strain evidence="2 3">MAH-3</strain>
    </source>
</reference>
<evidence type="ECO:0000313" key="2">
    <source>
        <dbReference type="EMBL" id="TSJ41532.1"/>
    </source>
</evidence>
<feature type="region of interest" description="Disordered" evidence="1">
    <location>
        <begin position="1"/>
        <end position="21"/>
    </location>
</feature>
<evidence type="ECO:0000256" key="1">
    <source>
        <dbReference type="SAM" id="MobiDB-lite"/>
    </source>
</evidence>
<sequence>MTKSWKKLVKTTDFDSNTASENSFSNIQLTLDELAAQNQELDHLLKERQSLENEMGNLLQSNNPVEENPRFTGTIESFKSKREKEKKRAAQKKKLEERLLKKSKELEKWEENQARLKEKLALQRKSLSKKETEQDPSTSLKAPKSTKNSSEKRWFDTNTIRKKKDVIERVKKVPTEQIKKVKQIPEKIRELKPSFDLFGQKDLVKFQKKLDQEKKTAVIPTQVRKIKDDWDEKREAAKAKLKEKIHLKKLEEKLEETKRFGQSVKAAVNDSIGSLESKDPQIKEMTDKLKKELSMDDRQNNLSENASAKKAEQKEAEQKDTERREKLKERFLSRKKAEQKEEKRSSRKKERKNEKYI</sequence>
<name>A0A556MNX7_9FLAO</name>
<feature type="region of interest" description="Disordered" evidence="1">
    <location>
        <begin position="59"/>
        <end position="97"/>
    </location>
</feature>
<protein>
    <submittedName>
        <fullName evidence="2">Uncharacterized protein</fullName>
    </submittedName>
</protein>
<feature type="region of interest" description="Disordered" evidence="1">
    <location>
        <begin position="257"/>
        <end position="357"/>
    </location>
</feature>
<dbReference type="AlphaFoldDB" id="A0A556MNX7"/>
<keyword evidence="3" id="KW-1185">Reference proteome</keyword>
<comment type="caution">
    <text evidence="2">The sequence shown here is derived from an EMBL/GenBank/DDBJ whole genome shotgun (WGS) entry which is preliminary data.</text>
</comment>
<gene>
    <name evidence="2" type="ORF">FO442_13795</name>
</gene>
<dbReference type="RefSeq" id="WP_144333793.1">
    <property type="nucleotide sequence ID" value="NZ_VLPL01000007.1"/>
</dbReference>
<organism evidence="2 3">
    <name type="scientific">Fluviicola chungangensis</name>
    <dbReference type="NCBI Taxonomy" id="2597671"/>
    <lineage>
        <taxon>Bacteria</taxon>
        <taxon>Pseudomonadati</taxon>
        <taxon>Bacteroidota</taxon>
        <taxon>Flavobacteriia</taxon>
        <taxon>Flavobacteriales</taxon>
        <taxon>Crocinitomicaceae</taxon>
        <taxon>Fluviicola</taxon>
    </lineage>
</organism>
<evidence type="ECO:0000313" key="3">
    <source>
        <dbReference type="Proteomes" id="UP000316008"/>
    </source>
</evidence>
<dbReference type="Proteomes" id="UP000316008">
    <property type="component" value="Unassembled WGS sequence"/>
</dbReference>
<accession>A0A556MNX7</accession>